<dbReference type="PROSITE" id="PS51787">
    <property type="entry name" value="LON_N"/>
    <property type="match status" value="1"/>
</dbReference>
<name>A0A2Z2NQY9_9GAMM</name>
<dbReference type="Gene3D" id="1.10.4060.10">
    <property type="entry name" value="BPP1347 like domain"/>
    <property type="match status" value="1"/>
</dbReference>
<protein>
    <recommendedName>
        <fullName evidence="1">Lon N-terminal domain-containing protein</fullName>
    </recommendedName>
</protein>
<dbReference type="SMART" id="SM00464">
    <property type="entry name" value="LON"/>
    <property type="match status" value="1"/>
</dbReference>
<evidence type="ECO:0000313" key="3">
    <source>
        <dbReference type="Proteomes" id="UP000250079"/>
    </source>
</evidence>
<dbReference type="InterPro" id="IPR015947">
    <property type="entry name" value="PUA-like_sf"/>
</dbReference>
<proteinExistence type="predicted"/>
<feature type="domain" description="Lon N-terminal" evidence="1">
    <location>
        <begin position="1"/>
        <end position="190"/>
    </location>
</feature>
<dbReference type="RefSeq" id="WP_088917722.1">
    <property type="nucleotide sequence ID" value="NZ_CP018632.1"/>
</dbReference>
<gene>
    <name evidence="2" type="ORF">IMCC3135_11605</name>
</gene>
<reference evidence="2 3" key="1">
    <citation type="submission" date="2016-12" db="EMBL/GenBank/DDBJ databases">
        <authorList>
            <person name="Song W.-J."/>
            <person name="Kurnit D.M."/>
        </authorList>
    </citation>
    <scope>NUCLEOTIDE SEQUENCE [LARGE SCALE GENOMIC DNA]</scope>
    <source>
        <strain evidence="2 3">IMCC3135</strain>
    </source>
</reference>
<accession>A0A2Z2NQY9</accession>
<evidence type="ECO:0000313" key="2">
    <source>
        <dbReference type="EMBL" id="ASJ72411.1"/>
    </source>
</evidence>
<dbReference type="PANTHER" id="PTHR46732:SF8">
    <property type="entry name" value="ATP-DEPENDENT PROTEASE LA (LON) DOMAIN PROTEIN"/>
    <property type="match status" value="1"/>
</dbReference>
<dbReference type="AlphaFoldDB" id="A0A2Z2NQY9"/>
<dbReference type="InterPro" id="IPR003111">
    <property type="entry name" value="Lon_prtase_N"/>
</dbReference>
<organism evidence="2 3">
    <name type="scientific">Granulosicoccus antarcticus IMCC3135</name>
    <dbReference type="NCBI Taxonomy" id="1192854"/>
    <lineage>
        <taxon>Bacteria</taxon>
        <taxon>Pseudomonadati</taxon>
        <taxon>Pseudomonadota</taxon>
        <taxon>Gammaproteobacteria</taxon>
        <taxon>Chromatiales</taxon>
        <taxon>Granulosicoccaceae</taxon>
        <taxon>Granulosicoccus</taxon>
    </lineage>
</organism>
<dbReference type="EMBL" id="CP018632">
    <property type="protein sequence ID" value="ASJ72411.1"/>
    <property type="molecule type" value="Genomic_DNA"/>
</dbReference>
<dbReference type="SUPFAM" id="SSF88697">
    <property type="entry name" value="PUA domain-like"/>
    <property type="match status" value="1"/>
</dbReference>
<dbReference type="PANTHER" id="PTHR46732">
    <property type="entry name" value="ATP-DEPENDENT PROTEASE LA (LON) DOMAIN PROTEIN"/>
    <property type="match status" value="1"/>
</dbReference>
<dbReference type="InterPro" id="IPR046336">
    <property type="entry name" value="Lon_prtase_N_sf"/>
</dbReference>
<sequence>MQLPLFPLSSIVLPDGFMPLRLFERRYIDMVKECFRNDTGFGICLIRQGREAGETSVPYPLGTHVSIVDFDQGADGLLHITAKGLEEFRLLDYISSDTGLLIGQVELLPASQPTPMLPEYELLAQKLELILSYLDTDIRFEEKRLDDADWISHRLLEVLPLTPEAKFELLQLSSNQERLKALSALQIEIAER</sequence>
<keyword evidence="3" id="KW-1185">Reference proteome</keyword>
<dbReference type="Pfam" id="PF02190">
    <property type="entry name" value="LON_substr_bdg"/>
    <property type="match status" value="1"/>
</dbReference>
<dbReference type="Proteomes" id="UP000250079">
    <property type="component" value="Chromosome"/>
</dbReference>
<dbReference type="KEGG" id="gai:IMCC3135_11605"/>
<dbReference type="Gene3D" id="2.30.130.40">
    <property type="entry name" value="LON domain-like"/>
    <property type="match status" value="1"/>
</dbReference>
<dbReference type="OrthoDB" id="8558970at2"/>
<evidence type="ECO:0000259" key="1">
    <source>
        <dbReference type="PROSITE" id="PS51787"/>
    </source>
</evidence>